<sequence length="243" mass="27680">MSDDYNSITRVNRFEKRRKNTKALTIFGSLGGLLIVFLIGLFIFGGNNEDDEVKSANNDNGIVENNSDSKEKNSNNASSENEVDSTEREEVETESALDGQDDADQSKIELETVESSDENVIEAFTGNWQPVGTTQSGDFSFSWETDSEDWKELMEAVRLATRLNEDDMTEWWVGRDGDQKVVATVSNNAETEIYRVYVTWVNDQGWKPTRVEILKENDQKDRFENNNNESETPENEQDETETE</sequence>
<dbReference type="Pfam" id="PF07423">
    <property type="entry name" value="DUF1510"/>
    <property type="match status" value="1"/>
</dbReference>
<feature type="domain" description="DUF1510" evidence="3">
    <location>
        <begin position="125"/>
        <end position="213"/>
    </location>
</feature>
<organism evidence="4 5">
    <name type="scientific">Aquibacillus rhizosphaerae</name>
    <dbReference type="NCBI Taxonomy" id="3051431"/>
    <lineage>
        <taxon>Bacteria</taxon>
        <taxon>Bacillati</taxon>
        <taxon>Bacillota</taxon>
        <taxon>Bacilli</taxon>
        <taxon>Bacillales</taxon>
        <taxon>Bacillaceae</taxon>
        <taxon>Aquibacillus</taxon>
    </lineage>
</organism>
<evidence type="ECO:0000259" key="3">
    <source>
        <dbReference type="Pfam" id="PF07423"/>
    </source>
</evidence>
<name>A0ABT7L8C3_9BACI</name>
<feature type="region of interest" description="Disordered" evidence="1">
    <location>
        <begin position="215"/>
        <end position="243"/>
    </location>
</feature>
<comment type="caution">
    <text evidence="4">The sequence shown here is derived from an EMBL/GenBank/DDBJ whole genome shotgun (WGS) entry which is preliminary data.</text>
</comment>
<keyword evidence="2" id="KW-0812">Transmembrane</keyword>
<evidence type="ECO:0000256" key="1">
    <source>
        <dbReference type="SAM" id="MobiDB-lite"/>
    </source>
</evidence>
<dbReference type="InterPro" id="IPR009988">
    <property type="entry name" value="DUF1510"/>
</dbReference>
<feature type="compositionally biased region" description="Basic and acidic residues" evidence="1">
    <location>
        <begin position="215"/>
        <end position="224"/>
    </location>
</feature>
<accession>A0ABT7L8C3</accession>
<keyword evidence="2" id="KW-1133">Transmembrane helix</keyword>
<feature type="compositionally biased region" description="Acidic residues" evidence="1">
    <location>
        <begin position="81"/>
        <end position="103"/>
    </location>
</feature>
<dbReference type="EMBL" id="JASTZU010000041">
    <property type="protein sequence ID" value="MDL4841462.1"/>
    <property type="molecule type" value="Genomic_DNA"/>
</dbReference>
<dbReference type="Proteomes" id="UP001235343">
    <property type="component" value="Unassembled WGS sequence"/>
</dbReference>
<evidence type="ECO:0000313" key="4">
    <source>
        <dbReference type="EMBL" id="MDL4841462.1"/>
    </source>
</evidence>
<evidence type="ECO:0000313" key="5">
    <source>
        <dbReference type="Proteomes" id="UP001235343"/>
    </source>
</evidence>
<evidence type="ECO:0000256" key="2">
    <source>
        <dbReference type="SAM" id="Phobius"/>
    </source>
</evidence>
<keyword evidence="2" id="KW-0472">Membrane</keyword>
<feature type="transmembrane region" description="Helical" evidence="2">
    <location>
        <begin position="23"/>
        <end position="45"/>
    </location>
</feature>
<dbReference type="RefSeq" id="WP_285932750.1">
    <property type="nucleotide sequence ID" value="NZ_JASTZU010000041.1"/>
</dbReference>
<proteinExistence type="predicted"/>
<protein>
    <submittedName>
        <fullName evidence="4">YrrS family protein</fullName>
    </submittedName>
</protein>
<feature type="compositionally biased region" description="Acidic residues" evidence="1">
    <location>
        <begin position="231"/>
        <end position="243"/>
    </location>
</feature>
<gene>
    <name evidence="4" type="ORF">QQS35_13525</name>
</gene>
<keyword evidence="5" id="KW-1185">Reference proteome</keyword>
<feature type="region of interest" description="Disordered" evidence="1">
    <location>
        <begin position="55"/>
        <end position="105"/>
    </location>
</feature>
<reference evidence="4 5" key="1">
    <citation type="submission" date="2023-06" db="EMBL/GenBank/DDBJ databases">
        <title>Aquibacillus rhizosphaerae LR5S19.</title>
        <authorList>
            <person name="Sun J.-Q."/>
        </authorList>
    </citation>
    <scope>NUCLEOTIDE SEQUENCE [LARGE SCALE GENOMIC DNA]</scope>
    <source>
        <strain evidence="4 5">LR5S19</strain>
    </source>
</reference>